<dbReference type="Proteomes" id="UP000625711">
    <property type="component" value="Unassembled WGS sequence"/>
</dbReference>
<dbReference type="GO" id="GO:0031514">
    <property type="term" value="C:motile cilium"/>
    <property type="evidence" value="ECO:0007669"/>
    <property type="project" value="UniProtKB-SubCell"/>
</dbReference>
<gene>
    <name evidence="5" type="ORF">GWI33_007322</name>
</gene>
<comment type="subcellular location">
    <subcellularLocation>
        <location evidence="1">Cell projection</location>
        <location evidence="1">Cilium</location>
        <location evidence="1">Flagellum</location>
    </subcellularLocation>
</comment>
<evidence type="ECO:0000256" key="3">
    <source>
        <dbReference type="ARBA" id="ARBA00023069"/>
    </source>
</evidence>
<dbReference type="PANTHER" id="PTHR46437">
    <property type="entry name" value="MORN REPEAT-CONTAINING PROTEIN 5"/>
    <property type="match status" value="1"/>
</dbReference>
<name>A0A834IGE9_RHYFE</name>
<dbReference type="EMBL" id="JAACXV010000365">
    <property type="protein sequence ID" value="KAF7279379.1"/>
    <property type="molecule type" value="Genomic_DNA"/>
</dbReference>
<keyword evidence="4" id="KW-0966">Cell projection</keyword>
<accession>A0A834IGE9</accession>
<evidence type="ECO:0000313" key="6">
    <source>
        <dbReference type="Proteomes" id="UP000625711"/>
    </source>
</evidence>
<dbReference type="PANTHER" id="PTHR46437:SF1">
    <property type="entry name" value="MORN REPEAT-CONTAINING PROTEIN 5"/>
    <property type="match status" value="1"/>
</dbReference>
<evidence type="ECO:0000256" key="1">
    <source>
        <dbReference type="ARBA" id="ARBA00004230"/>
    </source>
</evidence>
<protein>
    <recommendedName>
        <fullName evidence="7">MORN repeat-containing protein 5</fullName>
    </recommendedName>
</protein>
<comment type="caution">
    <text evidence="5">The sequence shown here is derived from an EMBL/GenBank/DDBJ whole genome shotgun (WGS) entry which is preliminary data.</text>
</comment>
<evidence type="ECO:0008006" key="7">
    <source>
        <dbReference type="Google" id="ProtNLM"/>
    </source>
</evidence>
<keyword evidence="6" id="KW-1185">Reference proteome</keyword>
<proteinExistence type="predicted"/>
<reference evidence="5" key="1">
    <citation type="submission" date="2020-08" db="EMBL/GenBank/DDBJ databases">
        <title>Genome sequencing and assembly of the red palm weevil Rhynchophorus ferrugineus.</title>
        <authorList>
            <person name="Dias G.B."/>
            <person name="Bergman C.M."/>
            <person name="Manee M."/>
        </authorList>
    </citation>
    <scope>NUCLEOTIDE SEQUENCE</scope>
    <source>
        <strain evidence="5">AA-2017</strain>
        <tissue evidence="5">Whole larva</tissue>
    </source>
</reference>
<evidence type="ECO:0000313" key="5">
    <source>
        <dbReference type="EMBL" id="KAF7279379.1"/>
    </source>
</evidence>
<keyword evidence="3" id="KW-0969">Cilium</keyword>
<keyword evidence="2" id="KW-0282">Flagellum</keyword>
<dbReference type="InterPro" id="IPR042814">
    <property type="entry name" value="Morn5"/>
</dbReference>
<dbReference type="Gene3D" id="2.20.110.10">
    <property type="entry name" value="Histone H3 K4-specific methyltransferase SET7/9 N-terminal domain"/>
    <property type="match status" value="1"/>
</dbReference>
<dbReference type="OrthoDB" id="300500at2759"/>
<dbReference type="AlphaFoldDB" id="A0A834IGE9"/>
<dbReference type="SUPFAM" id="SSF82185">
    <property type="entry name" value="Histone H3 K4-specific methyltransferase SET7/9 N-terminal domain"/>
    <property type="match status" value="1"/>
</dbReference>
<evidence type="ECO:0000256" key="4">
    <source>
        <dbReference type="ARBA" id="ARBA00023273"/>
    </source>
</evidence>
<sequence length="428" mass="48830">MSRPRNFFSFDLQTLNESISSKNAEIVGDTIRLDFMNTPQSRRSSFLPSELHSDVKLFGNFQGETMMSTSLYATHVPSKKDTKVQFATFCTGSSYIGDFNTLGMTGKGIYKYPHGVIYEGDFNKNGEFHGAGVLRYPNGHNVEGIWRNGKLVKNPIFVAADNTQYRSQYCKIPDRRFEIEMQQYLAPAPNEFLMNKPNPPRVIPPGCYDAGEGFYDPKRNVLLKYSDLSVLTQVPEVLNESEAKERLLKLVTLTASQKSLLDKLVTQRTESKSNKLTNLPLFLAGNWIIHNCRKAEDDPVGYKPRLYENWTAGFKDDEDYEPPQQTDSASEIDVIIETLNKMETTQDRNQSGSKFYSFIRCDHESTLSEDGSLLALQNMFFTQMLKHCIIKKAKVHWAKQKTKGKRRKSSMRFSKQRVITFNTASTTD</sequence>
<organism evidence="5 6">
    <name type="scientific">Rhynchophorus ferrugineus</name>
    <name type="common">Red palm weevil</name>
    <name type="synonym">Curculio ferrugineus</name>
    <dbReference type="NCBI Taxonomy" id="354439"/>
    <lineage>
        <taxon>Eukaryota</taxon>
        <taxon>Metazoa</taxon>
        <taxon>Ecdysozoa</taxon>
        <taxon>Arthropoda</taxon>
        <taxon>Hexapoda</taxon>
        <taxon>Insecta</taxon>
        <taxon>Pterygota</taxon>
        <taxon>Neoptera</taxon>
        <taxon>Endopterygota</taxon>
        <taxon>Coleoptera</taxon>
        <taxon>Polyphaga</taxon>
        <taxon>Cucujiformia</taxon>
        <taxon>Curculionidae</taxon>
        <taxon>Dryophthorinae</taxon>
        <taxon>Rhynchophorus</taxon>
    </lineage>
</organism>
<evidence type="ECO:0000256" key="2">
    <source>
        <dbReference type="ARBA" id="ARBA00022846"/>
    </source>
</evidence>